<name>A0A916TDK0_9HYPH</name>
<protein>
    <submittedName>
        <fullName evidence="4">3-hydroxyacyl-CoA dehydrogenase</fullName>
    </submittedName>
</protein>
<dbReference type="PRINTS" id="PR00080">
    <property type="entry name" value="SDRFAMILY"/>
</dbReference>
<dbReference type="GO" id="GO:0016491">
    <property type="term" value="F:oxidoreductase activity"/>
    <property type="evidence" value="ECO:0007669"/>
    <property type="project" value="UniProtKB-KW"/>
</dbReference>
<accession>A0A916TDK0</accession>
<reference evidence="4" key="2">
    <citation type="submission" date="2020-09" db="EMBL/GenBank/DDBJ databases">
        <authorList>
            <person name="Sun Q."/>
            <person name="Zhou Y."/>
        </authorList>
    </citation>
    <scope>NUCLEOTIDE SEQUENCE</scope>
    <source>
        <strain evidence="4">CGMCC 1.12426</strain>
    </source>
</reference>
<organism evidence="4 5">
    <name type="scientific">Roseibium aquae</name>
    <dbReference type="NCBI Taxonomy" id="1323746"/>
    <lineage>
        <taxon>Bacteria</taxon>
        <taxon>Pseudomonadati</taxon>
        <taxon>Pseudomonadota</taxon>
        <taxon>Alphaproteobacteria</taxon>
        <taxon>Hyphomicrobiales</taxon>
        <taxon>Stappiaceae</taxon>
        <taxon>Roseibium</taxon>
    </lineage>
</organism>
<keyword evidence="5" id="KW-1185">Reference proteome</keyword>
<evidence type="ECO:0000256" key="2">
    <source>
        <dbReference type="ARBA" id="ARBA00023002"/>
    </source>
</evidence>
<dbReference type="OrthoDB" id="9795647at2"/>
<dbReference type="EMBL" id="BMFA01000003">
    <property type="protein sequence ID" value="GGB41202.1"/>
    <property type="molecule type" value="Genomic_DNA"/>
</dbReference>
<reference evidence="4" key="1">
    <citation type="journal article" date="2014" name="Int. J. Syst. Evol. Microbiol.">
        <title>Complete genome sequence of Corynebacterium casei LMG S-19264T (=DSM 44701T), isolated from a smear-ripened cheese.</title>
        <authorList>
            <consortium name="US DOE Joint Genome Institute (JGI-PGF)"/>
            <person name="Walter F."/>
            <person name="Albersmeier A."/>
            <person name="Kalinowski J."/>
            <person name="Ruckert C."/>
        </authorList>
    </citation>
    <scope>NUCLEOTIDE SEQUENCE</scope>
    <source>
        <strain evidence="4">CGMCC 1.12426</strain>
    </source>
</reference>
<dbReference type="Pfam" id="PF00106">
    <property type="entry name" value="adh_short"/>
    <property type="match status" value="1"/>
</dbReference>
<dbReference type="SUPFAM" id="SSF51735">
    <property type="entry name" value="NAD(P)-binding Rossmann-fold domains"/>
    <property type="match status" value="1"/>
</dbReference>
<dbReference type="RefSeq" id="WP_150495476.1">
    <property type="nucleotide sequence ID" value="NZ_BMFA01000003.1"/>
</dbReference>
<comment type="similarity">
    <text evidence="1 3">Belongs to the short-chain dehydrogenases/reductases (SDR) family.</text>
</comment>
<keyword evidence="2" id="KW-0560">Oxidoreductase</keyword>
<dbReference type="PANTHER" id="PTHR43658:SF8">
    <property type="entry name" value="17-BETA-HYDROXYSTEROID DEHYDROGENASE 14-RELATED"/>
    <property type="match status" value="1"/>
</dbReference>
<evidence type="ECO:0000313" key="5">
    <source>
        <dbReference type="Proteomes" id="UP000605148"/>
    </source>
</evidence>
<dbReference type="PRINTS" id="PR00081">
    <property type="entry name" value="GDHRDH"/>
</dbReference>
<dbReference type="InterPro" id="IPR020904">
    <property type="entry name" value="Sc_DH/Rdtase_CS"/>
</dbReference>
<dbReference type="AlphaFoldDB" id="A0A916TDK0"/>
<sequence length="255" mass="26148">MQFTNDMAAVVTGGASGLGAATARMLAGEGVKVTLFDRDAAQGAQVAGEIGGLFVEVDVTDQASVEAGFAKARAAHGVERILVNCAGIAPVAKTTSRGEPHPMDMFEKVIAVNLTGSFRCIALSATAMTGLDPVTADGGRGVIVSTASVAAFDGQIGQVAYAASKGGIAGMTLPVARDLSRSGIRVMTIAPGIFETPMLLGLSQEVQDSLGQQVPFPSRLGRAAEYAQLVKAIIENDMLNGETIRLDGAIRMAPK</sequence>
<dbReference type="Proteomes" id="UP000605148">
    <property type="component" value="Unassembled WGS sequence"/>
</dbReference>
<proteinExistence type="inferred from homology"/>
<evidence type="ECO:0000256" key="3">
    <source>
        <dbReference type="RuleBase" id="RU000363"/>
    </source>
</evidence>
<evidence type="ECO:0000256" key="1">
    <source>
        <dbReference type="ARBA" id="ARBA00006484"/>
    </source>
</evidence>
<gene>
    <name evidence="4" type="ORF">GCM10011316_11440</name>
</gene>
<dbReference type="FunFam" id="3.40.50.720:FF:000215">
    <property type="entry name" value="3-hydroxyacyl-CoA dehydrogenase type-2"/>
    <property type="match status" value="1"/>
</dbReference>
<dbReference type="PANTHER" id="PTHR43658">
    <property type="entry name" value="SHORT-CHAIN DEHYDROGENASE/REDUCTASE"/>
    <property type="match status" value="1"/>
</dbReference>
<comment type="caution">
    <text evidence="4">The sequence shown here is derived from an EMBL/GenBank/DDBJ whole genome shotgun (WGS) entry which is preliminary data.</text>
</comment>
<dbReference type="InterPro" id="IPR036291">
    <property type="entry name" value="NAD(P)-bd_dom_sf"/>
</dbReference>
<dbReference type="Gene3D" id="3.40.50.720">
    <property type="entry name" value="NAD(P)-binding Rossmann-like Domain"/>
    <property type="match status" value="1"/>
</dbReference>
<evidence type="ECO:0000313" key="4">
    <source>
        <dbReference type="EMBL" id="GGB41202.1"/>
    </source>
</evidence>
<dbReference type="InterPro" id="IPR002347">
    <property type="entry name" value="SDR_fam"/>
</dbReference>
<dbReference type="PROSITE" id="PS00061">
    <property type="entry name" value="ADH_SHORT"/>
    <property type="match status" value="1"/>
</dbReference>